<dbReference type="CDD" id="cd22209">
    <property type="entry name" value="EMC10"/>
    <property type="match status" value="1"/>
</dbReference>
<dbReference type="STRING" id="1109443.G4TH20"/>
<dbReference type="eggNOG" id="ENOG502SCMA">
    <property type="taxonomic scope" value="Eukaryota"/>
</dbReference>
<dbReference type="AlphaFoldDB" id="G4TH20"/>
<comment type="caution">
    <text evidence="2">The sequence shown here is derived from an EMBL/GenBank/DDBJ whole genome shotgun (WGS) entry which is preliminary data.</text>
</comment>
<organism evidence="2 3">
    <name type="scientific">Serendipita indica (strain DSM 11827)</name>
    <name type="common">Root endophyte fungus</name>
    <name type="synonym">Piriformospora indica</name>
    <dbReference type="NCBI Taxonomy" id="1109443"/>
    <lineage>
        <taxon>Eukaryota</taxon>
        <taxon>Fungi</taxon>
        <taxon>Dikarya</taxon>
        <taxon>Basidiomycota</taxon>
        <taxon>Agaricomycotina</taxon>
        <taxon>Agaricomycetes</taxon>
        <taxon>Sebacinales</taxon>
        <taxon>Serendipitaceae</taxon>
        <taxon>Serendipita</taxon>
    </lineage>
</organism>
<protein>
    <recommendedName>
        <fullName evidence="4">ER membrane protein complex subunit 10</fullName>
    </recommendedName>
</protein>
<dbReference type="Pfam" id="PF21203">
    <property type="entry name" value="ECM10"/>
    <property type="match status" value="1"/>
</dbReference>
<accession>G4TH20</accession>
<keyword evidence="1" id="KW-0732">Signal</keyword>
<keyword evidence="3" id="KW-1185">Reference proteome</keyword>
<dbReference type="HOGENOM" id="CLU_081343_1_0_1"/>
<dbReference type="OrthoDB" id="1894652at2759"/>
<feature type="signal peptide" evidence="1">
    <location>
        <begin position="1"/>
        <end position="17"/>
    </location>
</feature>
<dbReference type="EMBL" id="CAFZ01000088">
    <property type="protein sequence ID" value="CCA70619.1"/>
    <property type="molecule type" value="Genomic_DNA"/>
</dbReference>
<sequence>MLKYLVLITAIFHSAWGAQYNLHHRVFVPGKPSDSSKYALKGTVDIDTTTASFTPVPTKYDQLLRDFQKSIDEPHALYQVALELPDYDENMWPMTSIKACHLPKASGERIWVHVSHAGIAHALSYWLMDTPDDGTCPPSLSPVGARGEWNSTVIVKSSLPAPVPQLRVPPPLTPEGNPVVPEVEKTFIQKYWMHLIGGFLLISFLAPIPEEEGQSGQQQQGSSAGSK</sequence>
<evidence type="ECO:0000313" key="3">
    <source>
        <dbReference type="Proteomes" id="UP000007148"/>
    </source>
</evidence>
<feature type="chain" id="PRO_5003468747" description="ER membrane protein complex subunit 10" evidence="1">
    <location>
        <begin position="18"/>
        <end position="227"/>
    </location>
</feature>
<dbReference type="InParanoid" id="G4TH20"/>
<proteinExistence type="predicted"/>
<dbReference type="OMA" id="YWMYIAI"/>
<evidence type="ECO:0000313" key="2">
    <source>
        <dbReference type="EMBL" id="CCA70619.1"/>
    </source>
</evidence>
<evidence type="ECO:0008006" key="4">
    <source>
        <dbReference type="Google" id="ProtNLM"/>
    </source>
</evidence>
<reference evidence="2 3" key="1">
    <citation type="journal article" date="2011" name="PLoS Pathog.">
        <title>Endophytic Life Strategies Decoded by Genome and Transcriptome Analyses of the Mutualistic Root Symbiont Piriformospora indica.</title>
        <authorList>
            <person name="Zuccaro A."/>
            <person name="Lahrmann U."/>
            <person name="Guldener U."/>
            <person name="Langen G."/>
            <person name="Pfiffi S."/>
            <person name="Biedenkopf D."/>
            <person name="Wong P."/>
            <person name="Samans B."/>
            <person name="Grimm C."/>
            <person name="Basiewicz M."/>
            <person name="Murat C."/>
            <person name="Martin F."/>
            <person name="Kogel K.H."/>
        </authorList>
    </citation>
    <scope>NUCLEOTIDE SEQUENCE [LARGE SCALE GENOMIC DNA]</scope>
    <source>
        <strain evidence="2 3">DSM 11827</strain>
    </source>
</reference>
<name>G4TH20_SERID</name>
<dbReference type="Proteomes" id="UP000007148">
    <property type="component" value="Unassembled WGS sequence"/>
</dbReference>
<evidence type="ECO:0000256" key="1">
    <source>
        <dbReference type="SAM" id="SignalP"/>
    </source>
</evidence>
<gene>
    <name evidence="2" type="ORF">PIIN_04556</name>
</gene>